<evidence type="ECO:0000256" key="7">
    <source>
        <dbReference type="ARBA" id="ARBA00022723"/>
    </source>
</evidence>
<evidence type="ECO:0000256" key="4">
    <source>
        <dbReference type="ARBA" id="ARBA00013101"/>
    </source>
</evidence>
<dbReference type="FunFam" id="3.40.718.10:FF:000006">
    <property type="entry name" value="3-isopropylmalate dehydrogenase"/>
    <property type="match status" value="1"/>
</dbReference>
<name>A0A1Y1UTF7_9TREE</name>
<dbReference type="NCBIfam" id="TIGR00169">
    <property type="entry name" value="leuB"/>
    <property type="match status" value="1"/>
</dbReference>
<evidence type="ECO:0000256" key="13">
    <source>
        <dbReference type="RuleBase" id="RU004443"/>
    </source>
</evidence>
<dbReference type="SUPFAM" id="SSF53659">
    <property type="entry name" value="Isocitrate/Isopropylmalate dehydrogenase-like"/>
    <property type="match status" value="1"/>
</dbReference>
<protein>
    <recommendedName>
        <fullName evidence="4 14">3-isopropylmalate dehydrogenase</fullName>
        <ecNumber evidence="4 14">1.1.1.85</ecNumber>
    </recommendedName>
</protein>
<keyword evidence="10 14" id="KW-0520">NAD</keyword>
<keyword evidence="12 14" id="KW-0100">Branched-chain amino acid biosynthesis</keyword>
<evidence type="ECO:0000256" key="2">
    <source>
        <dbReference type="ARBA" id="ARBA00007769"/>
    </source>
</evidence>
<dbReference type="InParanoid" id="A0A1Y1UTF7"/>
<keyword evidence="17" id="KW-1185">Reference proteome</keyword>
<evidence type="ECO:0000256" key="5">
    <source>
        <dbReference type="ARBA" id="ARBA00022430"/>
    </source>
</evidence>
<dbReference type="SMART" id="SM01329">
    <property type="entry name" value="Iso_dh"/>
    <property type="match status" value="1"/>
</dbReference>
<dbReference type="GO" id="GO:0005829">
    <property type="term" value="C:cytosol"/>
    <property type="evidence" value="ECO:0007669"/>
    <property type="project" value="TreeGrafter"/>
</dbReference>
<comment type="similarity">
    <text evidence="2 13">Belongs to the isocitrate and isopropylmalate dehydrogenases family.</text>
</comment>
<evidence type="ECO:0000256" key="10">
    <source>
        <dbReference type="ARBA" id="ARBA00023027"/>
    </source>
</evidence>
<evidence type="ECO:0000256" key="11">
    <source>
        <dbReference type="ARBA" id="ARBA00023211"/>
    </source>
</evidence>
<dbReference type="GO" id="GO:0000287">
    <property type="term" value="F:magnesium ion binding"/>
    <property type="evidence" value="ECO:0007669"/>
    <property type="project" value="InterPro"/>
</dbReference>
<comment type="pathway">
    <text evidence="14">Amino-acid biosynthesis; L-leucine biosynthesis; L-leucine from 3-methyl-2-oxobutanoate: step 3/4.</text>
</comment>
<dbReference type="Proteomes" id="UP000193218">
    <property type="component" value="Unassembled WGS sequence"/>
</dbReference>
<dbReference type="RefSeq" id="XP_021874982.1">
    <property type="nucleotide sequence ID" value="XM_022013032.1"/>
</dbReference>
<proteinExistence type="inferred from homology"/>
<gene>
    <name evidence="16" type="ORF">BD324DRAFT_56477</name>
</gene>
<dbReference type="EC" id="1.1.1.85" evidence="4 14"/>
<evidence type="ECO:0000256" key="3">
    <source>
        <dbReference type="ARBA" id="ARBA00011738"/>
    </source>
</evidence>
<keyword evidence="9 13" id="KW-0560">Oxidoreductase</keyword>
<sequence length="375" mass="39903">MASEKAFNIVILPGDGIGPEVTAQAVRALETVSKHTGLQLNLTSCDFGGIAIDNHNDPLPQSTLDQCKAADAILLGAVGGPKWGVGPVRPEQGILKLRKELGLYANIRPSNFISESLLKHSPLKEDRAKGVNIIVLRELIGGVYFGKRQETDETGTAWDTCVYTIPEVERITRVAAQIALAADPPLPVISVDKANVLASSRLWRKTVTELMAKEYPQLKLEHQLVDSAAMIMVANPRKLNGVLVTENMFGDILSDESSVIPGSLGLLPSASLAGAPDPSKTVSGIYEPIHGSAPDIAGQGIANPVGTILSAAMMLRYSLGRSKEADLIESAVAKVLDDKEKGGYDLRTKDLGGEASTTKIGDKVVEVLEQMLKGK</sequence>
<dbReference type="EMBL" id="NBSH01000001">
    <property type="protein sequence ID" value="ORX41303.1"/>
    <property type="molecule type" value="Genomic_DNA"/>
</dbReference>
<keyword evidence="5 14" id="KW-0432">Leucine biosynthesis</keyword>
<reference evidence="16 17" key="1">
    <citation type="submission" date="2017-03" db="EMBL/GenBank/DDBJ databases">
        <title>Widespread Adenine N6-methylation of Active Genes in Fungi.</title>
        <authorList>
            <consortium name="DOE Joint Genome Institute"/>
            <person name="Mondo S.J."/>
            <person name="Dannebaum R.O."/>
            <person name="Kuo R.C."/>
            <person name="Louie K.B."/>
            <person name="Bewick A.J."/>
            <person name="Labutti K."/>
            <person name="Haridas S."/>
            <person name="Kuo A."/>
            <person name="Salamov A."/>
            <person name="Ahrendt S.R."/>
            <person name="Lau R."/>
            <person name="Bowen B.P."/>
            <person name="Lipzen A."/>
            <person name="Sullivan W."/>
            <person name="Andreopoulos W.B."/>
            <person name="Clum A."/>
            <person name="Lindquist E."/>
            <person name="Daum C."/>
            <person name="Northen T.R."/>
            <person name="Ramamoorthy G."/>
            <person name="Schmitz R.J."/>
            <person name="Gryganskyi A."/>
            <person name="Culley D."/>
            <person name="Magnuson J."/>
            <person name="James T.Y."/>
            <person name="O'Malley M.A."/>
            <person name="Stajich J.E."/>
            <person name="Spatafora J.W."/>
            <person name="Visel A."/>
            <person name="Grigoriev I.V."/>
        </authorList>
    </citation>
    <scope>NUCLEOTIDE SEQUENCE [LARGE SCALE GENOMIC DNA]</scope>
    <source>
        <strain evidence="16 17">NRRL Y-17943</strain>
    </source>
</reference>
<dbReference type="OrthoDB" id="419183at2759"/>
<dbReference type="GO" id="GO:0003862">
    <property type="term" value="F:3-isopropylmalate dehydrogenase activity"/>
    <property type="evidence" value="ECO:0007669"/>
    <property type="project" value="UniProtKB-EC"/>
</dbReference>
<dbReference type="Pfam" id="PF00180">
    <property type="entry name" value="Iso_dh"/>
    <property type="match status" value="1"/>
</dbReference>
<keyword evidence="6" id="KW-0028">Amino-acid biosynthesis</keyword>
<evidence type="ECO:0000256" key="14">
    <source>
        <dbReference type="RuleBase" id="RU004445"/>
    </source>
</evidence>
<dbReference type="PANTHER" id="PTHR42979">
    <property type="entry name" value="3-ISOPROPYLMALATE DEHYDROGENASE"/>
    <property type="match status" value="1"/>
</dbReference>
<dbReference type="InterPro" id="IPR019818">
    <property type="entry name" value="IsoCit/isopropylmalate_DH_CS"/>
</dbReference>
<evidence type="ECO:0000256" key="9">
    <source>
        <dbReference type="ARBA" id="ARBA00023002"/>
    </source>
</evidence>
<dbReference type="FunCoup" id="A0A1Y1UTF7">
    <property type="interactions" value="200"/>
</dbReference>
<dbReference type="GO" id="GO:0009098">
    <property type="term" value="P:L-leucine biosynthetic process"/>
    <property type="evidence" value="ECO:0007669"/>
    <property type="project" value="UniProtKB-UniPathway"/>
</dbReference>
<comment type="subunit">
    <text evidence="3 14">Homodimer.</text>
</comment>
<evidence type="ECO:0000256" key="6">
    <source>
        <dbReference type="ARBA" id="ARBA00022605"/>
    </source>
</evidence>
<comment type="function">
    <text evidence="14">Catalyzes the oxidation of 3-carboxy-2-hydroxy-4-methylpentanoate (3-isopropylmalate) to 3-carboxy-4-methyl-2-oxopentanoate. The product decarboxylates to 4-methyl-2 oxopentanoate.</text>
</comment>
<dbReference type="PROSITE" id="PS00470">
    <property type="entry name" value="IDH_IMDH"/>
    <property type="match status" value="1"/>
</dbReference>
<feature type="domain" description="Isopropylmalate dehydrogenase-like" evidence="15">
    <location>
        <begin position="8"/>
        <end position="364"/>
    </location>
</feature>
<evidence type="ECO:0000256" key="12">
    <source>
        <dbReference type="ARBA" id="ARBA00023304"/>
    </source>
</evidence>
<dbReference type="GO" id="GO:0051287">
    <property type="term" value="F:NAD binding"/>
    <property type="evidence" value="ECO:0007669"/>
    <property type="project" value="InterPro"/>
</dbReference>
<organism evidence="16 17">
    <name type="scientific">Kockovaella imperatae</name>
    <dbReference type="NCBI Taxonomy" id="4999"/>
    <lineage>
        <taxon>Eukaryota</taxon>
        <taxon>Fungi</taxon>
        <taxon>Dikarya</taxon>
        <taxon>Basidiomycota</taxon>
        <taxon>Agaricomycotina</taxon>
        <taxon>Tremellomycetes</taxon>
        <taxon>Tremellales</taxon>
        <taxon>Cuniculitremaceae</taxon>
        <taxon>Kockovaella</taxon>
    </lineage>
</organism>
<dbReference type="Gene3D" id="3.40.718.10">
    <property type="entry name" value="Isopropylmalate Dehydrogenase"/>
    <property type="match status" value="1"/>
</dbReference>
<dbReference type="STRING" id="4999.A0A1Y1UTF7"/>
<evidence type="ECO:0000256" key="8">
    <source>
        <dbReference type="ARBA" id="ARBA00022842"/>
    </source>
</evidence>
<dbReference type="AlphaFoldDB" id="A0A1Y1UTF7"/>
<comment type="catalytic activity">
    <reaction evidence="14">
        <text>(2R,3S)-3-isopropylmalate + NAD(+) = 4-methyl-2-oxopentanoate + CO2 + NADH</text>
        <dbReference type="Rhea" id="RHEA:32271"/>
        <dbReference type="ChEBI" id="CHEBI:16526"/>
        <dbReference type="ChEBI" id="CHEBI:17865"/>
        <dbReference type="ChEBI" id="CHEBI:35121"/>
        <dbReference type="ChEBI" id="CHEBI:57540"/>
        <dbReference type="ChEBI" id="CHEBI:57945"/>
        <dbReference type="EC" id="1.1.1.85"/>
    </reaction>
</comment>
<evidence type="ECO:0000313" key="17">
    <source>
        <dbReference type="Proteomes" id="UP000193218"/>
    </source>
</evidence>
<keyword evidence="8" id="KW-0460">Magnesium</keyword>
<evidence type="ECO:0000256" key="1">
    <source>
        <dbReference type="ARBA" id="ARBA00001936"/>
    </source>
</evidence>
<evidence type="ECO:0000259" key="15">
    <source>
        <dbReference type="SMART" id="SM01329"/>
    </source>
</evidence>
<accession>A0A1Y1UTF7</accession>
<keyword evidence="11" id="KW-0464">Manganese</keyword>
<evidence type="ECO:0000313" key="16">
    <source>
        <dbReference type="EMBL" id="ORX41303.1"/>
    </source>
</evidence>
<dbReference type="GeneID" id="33554840"/>
<dbReference type="PANTHER" id="PTHR42979:SF1">
    <property type="entry name" value="3-ISOPROPYLMALATE DEHYDROGENASE"/>
    <property type="match status" value="1"/>
</dbReference>
<keyword evidence="7 14" id="KW-0479">Metal-binding</keyword>
<dbReference type="UniPathway" id="UPA00048">
    <property type="reaction ID" value="UER00072"/>
</dbReference>
<dbReference type="InterPro" id="IPR024084">
    <property type="entry name" value="IsoPropMal-DH-like_dom"/>
</dbReference>
<comment type="cofactor">
    <cofactor evidence="14">
        <name>Mg(2+)</name>
        <dbReference type="ChEBI" id="CHEBI:18420"/>
    </cofactor>
    <cofactor evidence="14">
        <name>Mn(2+)</name>
        <dbReference type="ChEBI" id="CHEBI:29035"/>
    </cofactor>
    <text evidence="14">Binds 1 Mg(2+) or Mn(2+) ion per subunit.</text>
</comment>
<dbReference type="InterPro" id="IPR004429">
    <property type="entry name" value="Isopropylmalate_DH"/>
</dbReference>
<comment type="cofactor">
    <cofactor evidence="1">
        <name>Mn(2+)</name>
        <dbReference type="ChEBI" id="CHEBI:29035"/>
    </cofactor>
</comment>
<comment type="caution">
    <text evidence="16">The sequence shown here is derived from an EMBL/GenBank/DDBJ whole genome shotgun (WGS) entry which is preliminary data.</text>
</comment>